<dbReference type="Proteomes" id="UP000241769">
    <property type="component" value="Unassembled WGS sequence"/>
</dbReference>
<dbReference type="GO" id="GO:0000224">
    <property type="term" value="F:peptide-N4-(N-acetyl-beta-glucosaminyl)asparagine amidase activity"/>
    <property type="evidence" value="ECO:0007669"/>
    <property type="project" value="TreeGrafter"/>
</dbReference>
<feature type="domain" description="Transglutaminase-like" evidence="5">
    <location>
        <begin position="328"/>
        <end position="383"/>
    </location>
</feature>
<dbReference type="CDD" id="cd01951">
    <property type="entry name" value="lectin_L-type"/>
    <property type="match status" value="1"/>
</dbReference>
<organism evidence="6 7">
    <name type="scientific">Planoprotostelium fungivorum</name>
    <dbReference type="NCBI Taxonomy" id="1890364"/>
    <lineage>
        <taxon>Eukaryota</taxon>
        <taxon>Amoebozoa</taxon>
        <taxon>Evosea</taxon>
        <taxon>Variosea</taxon>
        <taxon>Cavosteliida</taxon>
        <taxon>Cavosteliaceae</taxon>
        <taxon>Planoprotostelium</taxon>
    </lineage>
</organism>
<comment type="caution">
    <text evidence="6">The sequence shown here is derived from an EMBL/GenBank/DDBJ whole genome shotgun (WGS) entry which is preliminary data.</text>
</comment>
<proteinExistence type="inferred from homology"/>
<comment type="similarity">
    <text evidence="1">Belongs to the transglutaminase-like superfamily. PNGase family.</text>
</comment>
<dbReference type="STRING" id="1890364.A0A2P6NNH7"/>
<dbReference type="EMBL" id="MDYQ01000043">
    <property type="protein sequence ID" value="PRP85507.1"/>
    <property type="molecule type" value="Genomic_DNA"/>
</dbReference>
<accession>A0A2P6NNH7</accession>
<feature type="region of interest" description="Disordered" evidence="4">
    <location>
        <begin position="42"/>
        <end position="85"/>
    </location>
</feature>
<dbReference type="InParanoid" id="A0A2P6NNH7"/>
<dbReference type="FunFam" id="2.20.25.10:FF:000011">
    <property type="entry name" value="peptide-N(4)-(N-acetyl-beta- glucosaminyl)asparagine amidase"/>
    <property type="match status" value="1"/>
</dbReference>
<dbReference type="SMART" id="SM00460">
    <property type="entry name" value="TGc"/>
    <property type="match status" value="1"/>
</dbReference>
<dbReference type="SUPFAM" id="SSF54001">
    <property type="entry name" value="Cysteine proteinases"/>
    <property type="match status" value="1"/>
</dbReference>
<name>A0A2P6NNH7_9EUKA</name>
<dbReference type="GO" id="GO:0046872">
    <property type="term" value="F:metal ion binding"/>
    <property type="evidence" value="ECO:0007669"/>
    <property type="project" value="UniProtKB-KW"/>
</dbReference>
<protein>
    <recommendedName>
        <fullName evidence="5">Transglutaminase-like domain-containing protein</fullName>
    </recommendedName>
</protein>
<keyword evidence="2" id="KW-0479">Metal-binding</keyword>
<dbReference type="SUPFAM" id="SSF49899">
    <property type="entry name" value="Concanavalin A-like lectins/glucanases"/>
    <property type="match status" value="1"/>
</dbReference>
<dbReference type="AlphaFoldDB" id="A0A2P6NNH7"/>
<keyword evidence="7" id="KW-1185">Reference proteome</keyword>
<evidence type="ECO:0000256" key="1">
    <source>
        <dbReference type="ARBA" id="ARBA00009390"/>
    </source>
</evidence>
<dbReference type="Pfam" id="PF18483">
    <property type="entry name" value="Lectin_L-type_dom"/>
    <property type="match status" value="1"/>
</dbReference>
<feature type="compositionally biased region" description="Basic and acidic residues" evidence="4">
    <location>
        <begin position="480"/>
        <end position="497"/>
    </location>
</feature>
<evidence type="ECO:0000256" key="3">
    <source>
        <dbReference type="ARBA" id="ARBA00022833"/>
    </source>
</evidence>
<evidence type="ECO:0000259" key="5">
    <source>
        <dbReference type="SMART" id="SM00460"/>
    </source>
</evidence>
<dbReference type="Gene3D" id="2.20.25.10">
    <property type="match status" value="1"/>
</dbReference>
<dbReference type="PANTHER" id="PTHR12143">
    <property type="entry name" value="PEPTIDE N-GLYCANASE PNGASE -RELATED"/>
    <property type="match status" value="1"/>
</dbReference>
<dbReference type="InterPro" id="IPR038765">
    <property type="entry name" value="Papain-like_cys_pep_sf"/>
</dbReference>
<dbReference type="OrthoDB" id="409136at2759"/>
<dbReference type="FunCoup" id="A0A2P6NNH7">
    <property type="interactions" value="77"/>
</dbReference>
<dbReference type="GO" id="GO:0006516">
    <property type="term" value="P:glycoprotein catabolic process"/>
    <property type="evidence" value="ECO:0007669"/>
    <property type="project" value="TreeGrafter"/>
</dbReference>
<dbReference type="InterPro" id="IPR050883">
    <property type="entry name" value="PNGase"/>
</dbReference>
<evidence type="ECO:0000313" key="7">
    <source>
        <dbReference type="Proteomes" id="UP000241769"/>
    </source>
</evidence>
<evidence type="ECO:0000313" key="6">
    <source>
        <dbReference type="EMBL" id="PRP85507.1"/>
    </source>
</evidence>
<dbReference type="InterPro" id="IPR056573">
    <property type="entry name" value="Lectin_L-type_dom"/>
</dbReference>
<dbReference type="GO" id="GO:0005634">
    <property type="term" value="C:nucleus"/>
    <property type="evidence" value="ECO:0007669"/>
    <property type="project" value="TreeGrafter"/>
</dbReference>
<evidence type="ECO:0000256" key="2">
    <source>
        <dbReference type="ARBA" id="ARBA00022723"/>
    </source>
</evidence>
<evidence type="ECO:0000256" key="4">
    <source>
        <dbReference type="SAM" id="MobiDB-lite"/>
    </source>
</evidence>
<feature type="region of interest" description="Disordered" evidence="4">
    <location>
        <begin position="480"/>
        <end position="505"/>
    </location>
</feature>
<dbReference type="Gene3D" id="3.10.620.30">
    <property type="match status" value="1"/>
</dbReference>
<dbReference type="PANTHER" id="PTHR12143:SF19">
    <property type="entry name" value="PEPTIDE-N(4)-(N-ACETYL-BETA-GLUCOSAMINYL)ASPARAGINE AMIDASE"/>
    <property type="match status" value="1"/>
</dbReference>
<gene>
    <name evidence="6" type="ORF">PROFUN_06739</name>
</gene>
<keyword evidence="3" id="KW-0862">Zinc</keyword>
<dbReference type="Gene3D" id="2.60.120.200">
    <property type="match status" value="1"/>
</dbReference>
<dbReference type="InterPro" id="IPR002931">
    <property type="entry name" value="Transglutaminase-like"/>
</dbReference>
<reference evidence="6 7" key="1">
    <citation type="journal article" date="2018" name="Genome Biol. Evol.">
        <title>Multiple Roots of Fruiting Body Formation in Amoebozoa.</title>
        <authorList>
            <person name="Hillmann F."/>
            <person name="Forbes G."/>
            <person name="Novohradska S."/>
            <person name="Ferling I."/>
            <person name="Riege K."/>
            <person name="Groth M."/>
            <person name="Westermann M."/>
            <person name="Marz M."/>
            <person name="Spaller T."/>
            <person name="Winckler T."/>
            <person name="Schaap P."/>
            <person name="Glockner G."/>
        </authorList>
    </citation>
    <scope>NUCLEOTIDE SEQUENCE [LARGE SCALE GENOMIC DNA]</scope>
    <source>
        <strain evidence="6 7">Jena</strain>
    </source>
</reference>
<sequence>MTGVSTEDQIIVGLRCGVLRDDVDLSKLAIRRNARLVVLKRARHSTQSEGKEEDTQPSISFDRKAPTPSPVVTEKPFIPTTKPTVQNPPVNFDEWQDTCTCIFVSGPIVQPCYVRKTDAKRVCQGCAATCQIPGSVRPESSTARLFFECECGDNCLFLERKHADLYAGADRERLLDVLKIRRISKERQFDPNQMNQEQRQMLQRLMSGFSTVSQYEDPTMQAKARSTVPLKELKERVKKALGDRVVDESSPPFRSELLKQLVFWYKHEFFSWCNSPKCNQCGGETKGIGGAQPDRQEAMHQAHVVEVYRCTVCNSITRYPRYNDPAKLLETKSGRCGEWANCFTLLCRALQFEARYVMDFTDHVWTEVWSEEHEKWLHVDSCEALIDSPLVYEEGWGKKLSYIFSFSHEQMRDSIRRYSRDMNGSLSRRNQVTEEWLDTVIVAINRDRTHRLGLPQHRIDLLQEREEIALAAGHVTLSEDEKQGRISGSKEWRENRGELGSQTASRVEDIEQISVEFPNCRYSMNRDGTTRLVTVGTTKKMSDRLRLTSKISGQVGAAWLTDKVDVSEPFSVEFKFQITERGADGLAFVLQNEGPSAKGRDGSDLGYGGIPRSVAIEMDTYDSGTHGDPSGNHVSVNSRGELPNSAHHSFSLGCTRELAVQLADGGVHHVKVVYLDGSLYVYVDDLQRAVLKVKILLTDYLGSGQAWIGFTASTGGLSQVHDLLSFDYNTL</sequence>
<dbReference type="Pfam" id="PF01841">
    <property type="entry name" value="Transglut_core"/>
    <property type="match status" value="1"/>
</dbReference>
<dbReference type="GO" id="GO:0005829">
    <property type="term" value="C:cytosol"/>
    <property type="evidence" value="ECO:0007669"/>
    <property type="project" value="TreeGrafter"/>
</dbReference>
<dbReference type="InterPro" id="IPR013320">
    <property type="entry name" value="ConA-like_dom_sf"/>
</dbReference>